<reference evidence="1" key="2">
    <citation type="submission" date="2016-10" db="EMBL/GenBank/DDBJ databases">
        <authorList>
            <person name="de Groot N.N."/>
        </authorList>
    </citation>
    <scope>NUCLEOTIDE SEQUENCE [LARGE SCALE GENOMIC DNA]</scope>
    <source>
        <strain evidence="1">ATCC 20501</strain>
    </source>
</reference>
<dbReference type="SUPFAM" id="SSF53335">
    <property type="entry name" value="S-adenosyl-L-methionine-dependent methyltransferases"/>
    <property type="match status" value="1"/>
</dbReference>
<dbReference type="InterPro" id="IPR029063">
    <property type="entry name" value="SAM-dependent_MTases_sf"/>
</dbReference>
<dbReference type="PIRSF" id="PIRSF017393">
    <property type="entry name" value="MTase_SAV2177"/>
    <property type="match status" value="1"/>
</dbReference>
<dbReference type="SMR" id="A0A1H6DR38"/>
<protein>
    <submittedName>
        <fullName evidence="1">S-adenosyl methyltransferase</fullName>
    </submittedName>
</protein>
<evidence type="ECO:0000313" key="1">
    <source>
        <dbReference type="EMBL" id="SEG87792.1"/>
    </source>
</evidence>
<dbReference type="Pfam" id="PF04672">
    <property type="entry name" value="Methyltransf_19"/>
    <property type="match status" value="1"/>
</dbReference>
<organism evidence="1 4">
    <name type="scientific">Saccharopolyspora kobensis</name>
    <dbReference type="NCBI Taxonomy" id="146035"/>
    <lineage>
        <taxon>Bacteria</taxon>
        <taxon>Bacillati</taxon>
        <taxon>Actinomycetota</taxon>
        <taxon>Actinomycetes</taxon>
        <taxon>Pseudonocardiales</taxon>
        <taxon>Pseudonocardiaceae</taxon>
        <taxon>Saccharopolyspora</taxon>
    </lineage>
</organism>
<keyword evidence="1" id="KW-0489">Methyltransferase</keyword>
<dbReference type="Proteomes" id="UP000236729">
    <property type="component" value="Unassembled WGS sequence"/>
</dbReference>
<keyword evidence="1" id="KW-0808">Transferase</keyword>
<keyword evidence="3" id="KW-1185">Reference proteome</keyword>
<proteinExistence type="predicted"/>
<dbReference type="EMBL" id="FNVB01000007">
    <property type="protein sequence ID" value="SEG87792.1"/>
    <property type="molecule type" value="Genomic_DNA"/>
</dbReference>
<dbReference type="GO" id="GO:0008168">
    <property type="term" value="F:methyltransferase activity"/>
    <property type="evidence" value="ECO:0007669"/>
    <property type="project" value="UniProtKB-KW"/>
</dbReference>
<dbReference type="InterPro" id="IPR006764">
    <property type="entry name" value="SAM_dep_MeTrfase_SAV2177_type"/>
</dbReference>
<sequence length="282" mass="31229">MVETRKSPPREMDIVRPAAARIYDAFLGGGHNFGVERGFAERIEQALPGIGGCYQENRAFLRRTVEFLLARGVRQFLDLGSGIPTIGHLHEVARRRTRDFRVLYVDNEPLTVAHSKPLLAGEPRADILQADCREPEAILRSPEARELLDLRRPVGLLMTSVLHFVPDSDDPLGLVETYRDALVPGSHLVISHVTGTNAPEAVQVLADFYAETSDPLHPRETSWIDKLFGDFEILPPGTTDLADWRPDPGRPTSASDRYRLLYGGVARKSVDARIPVQPVSGG</sequence>
<evidence type="ECO:0000313" key="2">
    <source>
        <dbReference type="EMBL" id="SFE05010.1"/>
    </source>
</evidence>
<dbReference type="AlphaFoldDB" id="A0A1H6DR38"/>
<accession>A0A1I1XHZ0</accession>
<dbReference type="Gene3D" id="3.40.50.150">
    <property type="entry name" value="Vaccinia Virus protein VP39"/>
    <property type="match status" value="1"/>
</dbReference>
<gene>
    <name evidence="1" type="ORF">SAMN02982929_04848</name>
    <name evidence="2" type="ORF">SAMN05216506_108180</name>
</gene>
<accession>A0A1H6DR38</accession>
<evidence type="ECO:0000313" key="4">
    <source>
        <dbReference type="Proteomes" id="UP000236729"/>
    </source>
</evidence>
<dbReference type="GO" id="GO:0032259">
    <property type="term" value="P:methylation"/>
    <property type="evidence" value="ECO:0007669"/>
    <property type="project" value="UniProtKB-KW"/>
</dbReference>
<reference evidence="3 4" key="1">
    <citation type="submission" date="2016-10" db="EMBL/GenBank/DDBJ databases">
        <authorList>
            <person name="Varghese N."/>
            <person name="Submissions S."/>
        </authorList>
    </citation>
    <scope>NUCLEOTIDE SEQUENCE [LARGE SCALE GENOMIC DNA]</scope>
    <source>
        <strain evidence="4">ATCC 20501</strain>
        <strain evidence="2 3">CGMCC 4.3529</strain>
    </source>
</reference>
<dbReference type="EMBL" id="FOME01000008">
    <property type="protein sequence ID" value="SFE05010.1"/>
    <property type="molecule type" value="Genomic_DNA"/>
</dbReference>
<name>A0A1H6DR38_9PSEU</name>
<evidence type="ECO:0000313" key="3">
    <source>
        <dbReference type="Proteomes" id="UP000199690"/>
    </source>
</evidence>
<dbReference type="Proteomes" id="UP000199690">
    <property type="component" value="Unassembled WGS sequence"/>
</dbReference>
<dbReference type="RefSeq" id="WP_093354960.1">
    <property type="nucleotide sequence ID" value="NZ_FNVB01000007.1"/>
</dbReference>